<name>Q2LTA4_SYNAS</name>
<protein>
    <recommendedName>
        <fullName evidence="4">2-amino-4-hydroxy-6-hydroxymethyldihydropteridine pyrophosphokinase</fullName>
        <ecNumber evidence="3">2.7.6.3</ecNumber>
    </recommendedName>
    <alternativeName>
        <fullName evidence="11">6-hydroxymethyl-7,8-dihydropterin pyrophosphokinase</fullName>
    </alternativeName>
    <alternativeName>
        <fullName evidence="12">7,8-dihydro-6-hydroxymethylpterin-pyrophosphokinase</fullName>
    </alternativeName>
</protein>
<evidence type="ECO:0000256" key="5">
    <source>
        <dbReference type="ARBA" id="ARBA00022679"/>
    </source>
</evidence>
<dbReference type="HOGENOM" id="CLU_097916_2_3_7"/>
<evidence type="ECO:0000256" key="4">
    <source>
        <dbReference type="ARBA" id="ARBA00016218"/>
    </source>
</evidence>
<dbReference type="PANTHER" id="PTHR43071">
    <property type="entry name" value="2-AMINO-4-HYDROXY-6-HYDROXYMETHYLDIHYDROPTERIDINE PYROPHOSPHOKINASE"/>
    <property type="match status" value="1"/>
</dbReference>
<reference evidence="14 15" key="1">
    <citation type="journal article" date="2007" name="Proc. Natl. Acad. Sci. U.S.A.">
        <title>The genome of Syntrophus aciditrophicus: life at the thermodynamic limit of microbial growth.</title>
        <authorList>
            <person name="McInerney M.J."/>
            <person name="Rohlin L."/>
            <person name="Mouttaki H."/>
            <person name="Kim U."/>
            <person name="Krupp R.S."/>
            <person name="Rios-Hernandez L."/>
            <person name="Sieber J."/>
            <person name="Struchtemeyer C.G."/>
            <person name="Bhattacharyya A."/>
            <person name="Campbell J.W."/>
            <person name="Gunsalus R.P."/>
        </authorList>
    </citation>
    <scope>NUCLEOTIDE SEQUENCE [LARGE SCALE GENOMIC DNA]</scope>
    <source>
        <strain evidence="14 15">SB</strain>
    </source>
</reference>
<dbReference type="Gene3D" id="3.30.70.560">
    <property type="entry name" value="7,8-Dihydro-6-hydroxymethylpterin-pyrophosphokinase HPPK"/>
    <property type="match status" value="1"/>
</dbReference>
<dbReference type="GO" id="GO:0005524">
    <property type="term" value="F:ATP binding"/>
    <property type="evidence" value="ECO:0007669"/>
    <property type="project" value="UniProtKB-KW"/>
</dbReference>
<evidence type="ECO:0000256" key="9">
    <source>
        <dbReference type="ARBA" id="ARBA00022909"/>
    </source>
</evidence>
<dbReference type="KEGG" id="sat:SYN_02163"/>
<dbReference type="GO" id="GO:0003848">
    <property type="term" value="F:2-amino-4-hydroxy-6-hydroxymethyldihydropteridine diphosphokinase activity"/>
    <property type="evidence" value="ECO:0007669"/>
    <property type="project" value="UniProtKB-EC"/>
</dbReference>
<keyword evidence="8" id="KW-0067">ATP-binding</keyword>
<keyword evidence="5" id="KW-0808">Transferase</keyword>
<dbReference type="PROSITE" id="PS00794">
    <property type="entry name" value="HPPK"/>
    <property type="match status" value="1"/>
</dbReference>
<evidence type="ECO:0000256" key="1">
    <source>
        <dbReference type="ARBA" id="ARBA00005051"/>
    </source>
</evidence>
<keyword evidence="7" id="KW-0418">Kinase</keyword>
<evidence type="ECO:0000256" key="7">
    <source>
        <dbReference type="ARBA" id="ARBA00022777"/>
    </source>
</evidence>
<dbReference type="AlphaFoldDB" id="Q2LTA4"/>
<comment type="similarity">
    <text evidence="2">Belongs to the HPPK family.</text>
</comment>
<dbReference type="CDD" id="cd00483">
    <property type="entry name" value="HPPK"/>
    <property type="match status" value="1"/>
</dbReference>
<accession>Q2LTA4</accession>
<keyword evidence="15" id="KW-1185">Reference proteome</keyword>
<dbReference type="EMBL" id="CP000252">
    <property type="protein sequence ID" value="ABC77314.1"/>
    <property type="molecule type" value="Genomic_DNA"/>
</dbReference>
<proteinExistence type="inferred from homology"/>
<dbReference type="SUPFAM" id="SSF55083">
    <property type="entry name" value="6-hydroxymethyl-7,8-dihydropterin pyrophosphokinase, HPPK"/>
    <property type="match status" value="1"/>
</dbReference>
<dbReference type="FunCoup" id="Q2LTA4">
    <property type="interactions" value="406"/>
</dbReference>
<dbReference type="eggNOG" id="COG0801">
    <property type="taxonomic scope" value="Bacteria"/>
</dbReference>
<evidence type="ECO:0000256" key="11">
    <source>
        <dbReference type="ARBA" id="ARBA00029766"/>
    </source>
</evidence>
<evidence type="ECO:0000256" key="3">
    <source>
        <dbReference type="ARBA" id="ARBA00013253"/>
    </source>
</evidence>
<dbReference type="InParanoid" id="Q2LTA4"/>
<comment type="pathway">
    <text evidence="1">Cofactor biosynthesis; tetrahydrofolate biosynthesis; 2-amino-4-hydroxy-6-hydroxymethyl-7,8-dihydropteridine diphosphate from 7,8-dihydroneopterin triphosphate: step 4/4.</text>
</comment>
<feature type="domain" description="7,8-dihydro-6-hydroxymethylpterin-pyrophosphokinase" evidence="13">
    <location>
        <begin position="101"/>
        <end position="112"/>
    </location>
</feature>
<evidence type="ECO:0000256" key="10">
    <source>
        <dbReference type="ARBA" id="ARBA00029409"/>
    </source>
</evidence>
<dbReference type="STRING" id="56780.SYN_02163"/>
<dbReference type="Pfam" id="PF01288">
    <property type="entry name" value="HPPK"/>
    <property type="match status" value="1"/>
</dbReference>
<dbReference type="Proteomes" id="UP000001933">
    <property type="component" value="Chromosome"/>
</dbReference>
<dbReference type="GO" id="GO:0016301">
    <property type="term" value="F:kinase activity"/>
    <property type="evidence" value="ECO:0007669"/>
    <property type="project" value="UniProtKB-KW"/>
</dbReference>
<comment type="function">
    <text evidence="10">Catalyzes the transfer of pyrophosphate from adenosine triphosphate (ATP) to 6-hydroxymethyl-7,8-dihydropterin, an enzymatic step in folate biosynthesis pathway.</text>
</comment>
<dbReference type="GO" id="GO:0046656">
    <property type="term" value="P:folic acid biosynthetic process"/>
    <property type="evidence" value="ECO:0007669"/>
    <property type="project" value="UniProtKB-KW"/>
</dbReference>
<gene>
    <name evidence="14" type="ORF">SYN_02163</name>
</gene>
<evidence type="ECO:0000256" key="6">
    <source>
        <dbReference type="ARBA" id="ARBA00022741"/>
    </source>
</evidence>
<organism evidence="14 15">
    <name type="scientific">Syntrophus aciditrophicus (strain SB)</name>
    <dbReference type="NCBI Taxonomy" id="56780"/>
    <lineage>
        <taxon>Bacteria</taxon>
        <taxon>Pseudomonadati</taxon>
        <taxon>Thermodesulfobacteriota</taxon>
        <taxon>Syntrophia</taxon>
        <taxon>Syntrophales</taxon>
        <taxon>Syntrophaceae</taxon>
        <taxon>Syntrophus</taxon>
    </lineage>
</organism>
<dbReference type="InterPro" id="IPR000550">
    <property type="entry name" value="Hppk"/>
</dbReference>
<evidence type="ECO:0000313" key="14">
    <source>
        <dbReference type="EMBL" id="ABC77314.1"/>
    </source>
</evidence>
<dbReference type="EC" id="2.7.6.3" evidence="3"/>
<evidence type="ECO:0000313" key="15">
    <source>
        <dbReference type="Proteomes" id="UP000001933"/>
    </source>
</evidence>
<dbReference type="PANTHER" id="PTHR43071:SF1">
    <property type="entry name" value="2-AMINO-4-HYDROXY-6-HYDROXYMETHYLDIHYDROPTERIDINE PYROPHOSPHOKINASE"/>
    <property type="match status" value="1"/>
</dbReference>
<dbReference type="UniPathway" id="UPA00077">
    <property type="reaction ID" value="UER00155"/>
</dbReference>
<keyword evidence="6" id="KW-0547">Nucleotide-binding</keyword>
<evidence type="ECO:0000259" key="13">
    <source>
        <dbReference type="PROSITE" id="PS00794"/>
    </source>
</evidence>
<sequence length="176" mass="19812">MDKAGNPLCEEVLGVIAYIGIGSNLGQPLEQCLEAIKCLSSVNAITLLRCSSLYRTEPIGLKNQPWFVNAVAEIRTSLSPRALLRILMQIEEAMGRVREAHWGPRIIDLDILLFGQEIVQEQDLKIPHPELHKRRFVLIPLSELASYAIHPAFGVSIRGLMERLEDDSRVERIEYG</sequence>
<dbReference type="NCBIfam" id="TIGR01498">
    <property type="entry name" value="folK"/>
    <property type="match status" value="1"/>
</dbReference>
<evidence type="ECO:0000256" key="12">
    <source>
        <dbReference type="ARBA" id="ARBA00033413"/>
    </source>
</evidence>
<dbReference type="InterPro" id="IPR035907">
    <property type="entry name" value="Hppk_sf"/>
</dbReference>
<evidence type="ECO:0000256" key="2">
    <source>
        <dbReference type="ARBA" id="ARBA00005810"/>
    </source>
</evidence>
<dbReference type="GO" id="GO:0046654">
    <property type="term" value="P:tetrahydrofolate biosynthetic process"/>
    <property type="evidence" value="ECO:0007669"/>
    <property type="project" value="UniProtKB-UniPathway"/>
</dbReference>
<keyword evidence="9" id="KW-0289">Folate biosynthesis</keyword>
<evidence type="ECO:0000256" key="8">
    <source>
        <dbReference type="ARBA" id="ARBA00022840"/>
    </source>
</evidence>